<dbReference type="GO" id="GO:0033014">
    <property type="term" value="P:tetrapyrrole biosynthetic process"/>
    <property type="evidence" value="ECO:0007669"/>
    <property type="project" value="InterPro"/>
</dbReference>
<dbReference type="GO" id="GO:0004852">
    <property type="term" value="F:uroporphyrinogen-III synthase activity"/>
    <property type="evidence" value="ECO:0007669"/>
    <property type="project" value="InterPro"/>
</dbReference>
<dbReference type="Pfam" id="PF02602">
    <property type="entry name" value="HEM4"/>
    <property type="match status" value="1"/>
</dbReference>
<feature type="domain" description="Tetrapyrrole biosynthesis uroporphyrinogen III synthase" evidence="3">
    <location>
        <begin position="18"/>
        <end position="216"/>
    </location>
</feature>
<dbReference type="EMBL" id="QAYE01000004">
    <property type="protein sequence ID" value="PTW46930.1"/>
    <property type="molecule type" value="Genomic_DNA"/>
</dbReference>
<accession>A0A2T5U647</accession>
<evidence type="ECO:0000256" key="2">
    <source>
        <dbReference type="SAM" id="Phobius"/>
    </source>
</evidence>
<evidence type="ECO:0000256" key="1">
    <source>
        <dbReference type="SAM" id="MobiDB-lite"/>
    </source>
</evidence>
<keyword evidence="2" id="KW-1133">Transmembrane helix</keyword>
<reference evidence="4 5" key="1">
    <citation type="submission" date="2018-04" db="EMBL/GenBank/DDBJ databases">
        <title>Genomic Encyclopedia of Type Strains, Phase III (KMG-III): the genomes of soil and plant-associated and newly described type strains.</title>
        <authorList>
            <person name="Whitman W."/>
        </authorList>
    </citation>
    <scope>NUCLEOTIDE SEQUENCE [LARGE SCALE GENOMIC DNA]</scope>
    <source>
        <strain evidence="4 5">MA-olki</strain>
    </source>
</reference>
<dbReference type="GeneID" id="91008148"/>
<feature type="region of interest" description="Disordered" evidence="1">
    <location>
        <begin position="229"/>
        <end position="249"/>
    </location>
</feature>
<dbReference type="Proteomes" id="UP000244013">
    <property type="component" value="Unassembled WGS sequence"/>
</dbReference>
<comment type="caution">
    <text evidence="4">The sequence shown here is derived from an EMBL/GenBank/DDBJ whole genome shotgun (WGS) entry which is preliminary data.</text>
</comment>
<keyword evidence="2" id="KW-0812">Transmembrane</keyword>
<feature type="region of interest" description="Disordered" evidence="1">
    <location>
        <begin position="524"/>
        <end position="552"/>
    </location>
</feature>
<protein>
    <submittedName>
        <fullName evidence="4">Uroporphyrinogen-III synthase</fullName>
    </submittedName>
</protein>
<dbReference type="Gene3D" id="3.40.50.10090">
    <property type="match status" value="1"/>
</dbReference>
<dbReference type="AlphaFoldDB" id="A0A2T5U647"/>
<dbReference type="SUPFAM" id="SSF69618">
    <property type="entry name" value="HemD-like"/>
    <property type="match status" value="1"/>
</dbReference>
<proteinExistence type="predicted"/>
<feature type="transmembrane region" description="Helical" evidence="2">
    <location>
        <begin position="258"/>
        <end position="278"/>
    </location>
</feature>
<dbReference type="InterPro" id="IPR003754">
    <property type="entry name" value="4pyrrol_synth_uPrphyn_synth"/>
</dbReference>
<keyword evidence="2" id="KW-0472">Membrane</keyword>
<evidence type="ECO:0000313" key="5">
    <source>
        <dbReference type="Proteomes" id="UP000244013"/>
    </source>
</evidence>
<evidence type="ECO:0000313" key="4">
    <source>
        <dbReference type="EMBL" id="PTW46930.1"/>
    </source>
</evidence>
<name>A0A2T5U647_9SPHN</name>
<dbReference type="InterPro" id="IPR036108">
    <property type="entry name" value="4pyrrol_syn_uPrphyn_synt_sf"/>
</dbReference>
<organism evidence="4 5">
    <name type="scientific">Sphingomonas faeni</name>
    <dbReference type="NCBI Taxonomy" id="185950"/>
    <lineage>
        <taxon>Bacteria</taxon>
        <taxon>Pseudomonadati</taxon>
        <taxon>Pseudomonadota</taxon>
        <taxon>Alphaproteobacteria</taxon>
        <taxon>Sphingomonadales</taxon>
        <taxon>Sphingomonadaceae</taxon>
        <taxon>Sphingomonas</taxon>
    </lineage>
</organism>
<gene>
    <name evidence="4" type="ORF">C8J25_104269</name>
</gene>
<evidence type="ECO:0000259" key="3">
    <source>
        <dbReference type="Pfam" id="PF02602"/>
    </source>
</evidence>
<sequence length="552" mass="56702">MTSPHAVVVVRPEPGNARTAAALRALGLDVRQVPLFAVTPVDWSVPDPAGFDGLLLTSANAVRHGGAGLDALKRLPVIAVGAATAAAASDAGFAVAVTGSGNARDAVSEARDRGFARLLHLAGRDRAPTGDGIEAITVYASDDVPIDATMAQSFADTVVLLHSERAAARLKAMLDTAGIDRSGIEIAAISAAVAEAAGTRWATVSIAPQPSDPALVALAAARANTRAIDHPVRGGDKHPMSDYVPTDRPRARGPRMGVIIALTALAFVAGLALMAYAARKLPWFGATASTTAGAPVAGQKAGASNSGYIPSQPLGPDGQPQTAPPVDTAVLATREATLAGQLTALESRTAAITTDAAAAGAQATRAEGLLVAFAARRALDRGVGLGYLEEQLRLRFGQAQPRATMLLIQSARQPVTLEDLRQGLDAIAPDITSSTGENWLDTIQHQIDSLVVLRKAGTPSPMPADRLARARRLLGAGQVEAARAEVARLPGAAQAGNWIDAARRYVVARQALDLIENTALIGQAGQPQPAPVVMPTPQTATETDTAPDPSGI</sequence>
<dbReference type="RefSeq" id="WP_244186933.1">
    <property type="nucleotide sequence ID" value="NZ_QAYE01000004.1"/>
</dbReference>